<dbReference type="PANTHER" id="PTHR10146:SF14">
    <property type="entry name" value="PYRIDOXAL PHOSPHATE HOMEOSTASIS PROTEIN"/>
    <property type="match status" value="1"/>
</dbReference>
<evidence type="ECO:0000256" key="4">
    <source>
        <dbReference type="RuleBase" id="RU004514"/>
    </source>
</evidence>
<dbReference type="FunFam" id="3.20.20.10:FF:000011">
    <property type="entry name" value="Pyridoxal phosphate homeostasis protein"/>
    <property type="match status" value="1"/>
</dbReference>
<accession>A0A8X8L9N4</accession>
<dbReference type="InterPro" id="IPR029066">
    <property type="entry name" value="PLP-binding_barrel"/>
</dbReference>
<evidence type="ECO:0000256" key="2">
    <source>
        <dbReference type="HAMAP-Rule" id="MF_02087"/>
    </source>
</evidence>
<dbReference type="Gene3D" id="3.20.20.10">
    <property type="entry name" value="Alanine racemase"/>
    <property type="match status" value="1"/>
</dbReference>
<protein>
    <recommendedName>
        <fullName evidence="2">Pyridoxal phosphate homeostasis protein</fullName>
        <shortName evidence="2">PLP homeostasis protein</shortName>
    </recommendedName>
</protein>
<dbReference type="GO" id="GO:0030170">
    <property type="term" value="F:pyridoxal phosphate binding"/>
    <property type="evidence" value="ECO:0007669"/>
    <property type="project" value="UniProtKB-UniRule"/>
</dbReference>
<evidence type="ECO:0000259" key="5">
    <source>
        <dbReference type="Pfam" id="PF01168"/>
    </source>
</evidence>
<dbReference type="NCBIfam" id="TIGR00044">
    <property type="entry name" value="YggS family pyridoxal phosphate-dependent enzyme"/>
    <property type="match status" value="1"/>
</dbReference>
<name>A0A8X8L9N4_CALTT</name>
<dbReference type="CDD" id="cd00635">
    <property type="entry name" value="PLPDE_III_YBL036c_like"/>
    <property type="match status" value="1"/>
</dbReference>
<feature type="domain" description="Alanine racemase N-terminal" evidence="5">
    <location>
        <begin position="10"/>
        <end position="225"/>
    </location>
</feature>
<dbReference type="PANTHER" id="PTHR10146">
    <property type="entry name" value="PROLINE SYNTHETASE CO-TRANSCRIBED BACTERIAL HOMOLOG PROTEIN"/>
    <property type="match status" value="1"/>
</dbReference>
<sequence>MSIYDRWLKVRDNIERACAKSGRRPEEITVVAVTKYMSLEQMQEVFDAGLEHVGENKAQDALKKWEQLGHRETWHFIGHLQSNKVKYVIDKFRYIHSLDRHSLAKEIEKRASRHGLSIPCFIQVNVSGEASKHGLHPEEVESFIEDLVEFKHIIPIGLMTMAPHVEDPEQTRPVFARLKELQLRLQGKKYPHAPLTELSMGMSNDYTIAVEEGATYLRLGSCLMGR</sequence>
<proteinExistence type="inferred from homology"/>
<evidence type="ECO:0000256" key="1">
    <source>
        <dbReference type="ARBA" id="ARBA00022898"/>
    </source>
</evidence>
<gene>
    <name evidence="6" type="ORF">HUR95_12375</name>
</gene>
<feature type="modified residue" description="N6-(pyridoxal phosphate)lysine" evidence="2 3">
    <location>
        <position position="35"/>
    </location>
</feature>
<dbReference type="Pfam" id="PF01168">
    <property type="entry name" value="Ala_racemase_N"/>
    <property type="match status" value="1"/>
</dbReference>
<dbReference type="KEGG" id="cthu:HUR95_12375"/>
<evidence type="ECO:0000313" key="6">
    <source>
        <dbReference type="EMBL" id="QZT33098.1"/>
    </source>
</evidence>
<dbReference type="AlphaFoldDB" id="A0A8X8L9N4"/>
<dbReference type="RefSeq" id="WP_222822619.1">
    <property type="nucleotide sequence ID" value="NZ_CP082237.1"/>
</dbReference>
<dbReference type="Proteomes" id="UP000825179">
    <property type="component" value="Chromosome"/>
</dbReference>
<evidence type="ECO:0000256" key="3">
    <source>
        <dbReference type="PIRSR" id="PIRSR004848-1"/>
    </source>
</evidence>
<evidence type="ECO:0000313" key="7">
    <source>
        <dbReference type="Proteomes" id="UP000825179"/>
    </source>
</evidence>
<comment type="cofactor">
    <cofactor evidence="3">
        <name>pyridoxal 5'-phosphate</name>
        <dbReference type="ChEBI" id="CHEBI:597326"/>
    </cofactor>
</comment>
<dbReference type="EMBL" id="CP082237">
    <property type="protein sequence ID" value="QZT33098.1"/>
    <property type="molecule type" value="Genomic_DNA"/>
</dbReference>
<comment type="function">
    <text evidence="2">Pyridoxal 5'-phosphate (PLP)-binding protein, which is involved in PLP homeostasis.</text>
</comment>
<keyword evidence="1 2" id="KW-0663">Pyridoxal phosphate</keyword>
<dbReference type="HAMAP" id="MF_02087">
    <property type="entry name" value="PLP_homeostasis"/>
    <property type="match status" value="1"/>
</dbReference>
<reference evidence="6 7" key="1">
    <citation type="journal article" date="2020" name="Extremophiles">
        <title>Genomic analysis of Caldalkalibacillus thermarum TA2.A1 reveals aerobic alkaliphilic metabolism and evolutionary hallmarks linking alkaliphilic bacteria and plant life.</title>
        <authorList>
            <person name="de Jong S.I."/>
            <person name="van den Broek M.A."/>
            <person name="Merkel A.Y."/>
            <person name="de la Torre Cortes P."/>
            <person name="Kalamorz F."/>
            <person name="Cook G.M."/>
            <person name="van Loosdrecht M.C.M."/>
            <person name="McMillan D.G.G."/>
        </authorList>
    </citation>
    <scope>NUCLEOTIDE SEQUENCE [LARGE SCALE GENOMIC DNA]</scope>
    <source>
        <strain evidence="6 7">TA2.A1</strain>
    </source>
</reference>
<dbReference type="PROSITE" id="PS01211">
    <property type="entry name" value="UPF0001"/>
    <property type="match status" value="1"/>
</dbReference>
<dbReference type="InterPro" id="IPR011078">
    <property type="entry name" value="PyrdxlP_homeostasis"/>
</dbReference>
<keyword evidence="7" id="KW-1185">Reference proteome</keyword>
<comment type="similarity">
    <text evidence="2 4">Belongs to the pyridoxal phosphate-binding protein YggS/PROSC family.</text>
</comment>
<dbReference type="InterPro" id="IPR001608">
    <property type="entry name" value="Ala_racemase_N"/>
</dbReference>
<dbReference type="SUPFAM" id="SSF51419">
    <property type="entry name" value="PLP-binding barrel"/>
    <property type="match status" value="1"/>
</dbReference>
<dbReference type="PIRSF" id="PIRSF004848">
    <property type="entry name" value="YBL036c_PLPDEIII"/>
    <property type="match status" value="1"/>
</dbReference>
<organism evidence="6 7">
    <name type="scientific">Caldalkalibacillus thermarum (strain TA2.A1)</name>
    <dbReference type="NCBI Taxonomy" id="986075"/>
    <lineage>
        <taxon>Bacteria</taxon>
        <taxon>Bacillati</taxon>
        <taxon>Bacillota</taxon>
        <taxon>Bacilli</taxon>
        <taxon>Bacillales</taxon>
        <taxon>Bacillaceae</taxon>
        <taxon>Caldalkalibacillus</taxon>
    </lineage>
</organism>